<keyword evidence="11 12" id="KW-0961">Cell wall biogenesis/degradation</keyword>
<evidence type="ECO:0000256" key="1">
    <source>
        <dbReference type="ARBA" id="ARBA00004141"/>
    </source>
</evidence>
<dbReference type="EMBL" id="QLLN01000001">
    <property type="protein sequence ID" value="RAJ15394.1"/>
    <property type="molecule type" value="Genomic_DNA"/>
</dbReference>
<evidence type="ECO:0000256" key="13">
    <source>
        <dbReference type="NCBIfam" id="TIGR00445"/>
    </source>
</evidence>
<keyword evidence="8 12" id="KW-1133">Transmembrane helix</keyword>
<evidence type="ECO:0000256" key="8">
    <source>
        <dbReference type="ARBA" id="ARBA00022989"/>
    </source>
</evidence>
<name>A0A327RIK8_9FLAO</name>
<dbReference type="RefSeq" id="WP_111621725.1">
    <property type="nucleotide sequence ID" value="NZ_QLLN01000001.1"/>
</dbReference>
<feature type="transmembrane region" description="Helical" evidence="12">
    <location>
        <begin position="385"/>
        <end position="404"/>
    </location>
</feature>
<keyword evidence="9 12" id="KW-0472">Membrane</keyword>
<proteinExistence type="inferred from homology"/>
<dbReference type="EC" id="2.7.8.13" evidence="12 13"/>
<feature type="transmembrane region" description="Helical" evidence="12">
    <location>
        <begin position="76"/>
        <end position="93"/>
    </location>
</feature>
<keyword evidence="12 14" id="KW-0460">Magnesium</keyword>
<evidence type="ECO:0000256" key="5">
    <source>
        <dbReference type="ARBA" id="ARBA00022692"/>
    </source>
</evidence>
<dbReference type="GO" id="GO:0051992">
    <property type="term" value="F:UDP-N-acetylmuramoyl-L-alanyl-D-glutamyl-meso-2,6-diaminopimelyl-D-alanyl-D-alanine:undecaprenyl-phosphate transferase activity"/>
    <property type="evidence" value="ECO:0007669"/>
    <property type="project" value="RHEA"/>
</dbReference>
<dbReference type="UniPathway" id="UPA00219"/>
<dbReference type="InterPro" id="IPR018480">
    <property type="entry name" value="PNAcMuramoyl-5peptid_Trfase_CS"/>
</dbReference>
<feature type="binding site" evidence="14">
    <location>
        <position position="308"/>
    </location>
    <ligand>
        <name>Mg(2+)</name>
        <dbReference type="ChEBI" id="CHEBI:18420"/>
    </ligand>
</feature>
<dbReference type="GO" id="GO:0009252">
    <property type="term" value="P:peptidoglycan biosynthetic process"/>
    <property type="evidence" value="ECO:0007669"/>
    <property type="project" value="UniProtKB-UniRule"/>
</dbReference>
<evidence type="ECO:0000256" key="6">
    <source>
        <dbReference type="ARBA" id="ARBA00022960"/>
    </source>
</evidence>
<dbReference type="PROSITE" id="PS01348">
    <property type="entry name" value="MRAY_2"/>
    <property type="match status" value="1"/>
</dbReference>
<feature type="transmembrane region" description="Helical" evidence="12">
    <location>
        <begin position="277"/>
        <end position="297"/>
    </location>
</feature>
<accession>A0A327RIK8</accession>
<evidence type="ECO:0000256" key="3">
    <source>
        <dbReference type="ARBA" id="ARBA00022618"/>
    </source>
</evidence>
<dbReference type="PANTHER" id="PTHR22926:SF5">
    <property type="entry name" value="PHOSPHO-N-ACETYLMURAMOYL-PENTAPEPTIDE-TRANSFERASE HOMOLOG"/>
    <property type="match status" value="1"/>
</dbReference>
<keyword evidence="4 12" id="KW-0808">Transferase</keyword>
<evidence type="ECO:0000256" key="11">
    <source>
        <dbReference type="ARBA" id="ARBA00023316"/>
    </source>
</evidence>
<evidence type="ECO:0000256" key="10">
    <source>
        <dbReference type="ARBA" id="ARBA00023306"/>
    </source>
</evidence>
<keyword evidence="6 12" id="KW-0133">Cell shape</keyword>
<keyword evidence="12" id="KW-1003">Cell membrane</keyword>
<dbReference type="Pfam" id="PF00953">
    <property type="entry name" value="Glycos_transf_4"/>
    <property type="match status" value="1"/>
</dbReference>
<comment type="catalytic activity">
    <reaction evidence="12">
        <text>UDP-N-acetyl-alpha-D-muramoyl-L-alanyl-gamma-D-glutamyl-meso-2,6-diaminopimeloyl-D-alanyl-D-alanine + di-trans,octa-cis-undecaprenyl phosphate = di-trans,octa-cis-undecaprenyl diphospho-N-acetyl-alpha-D-muramoyl-L-alanyl-D-glutamyl-meso-2,6-diaminopimeloyl-D-alanyl-D-alanine + UMP</text>
        <dbReference type="Rhea" id="RHEA:28386"/>
        <dbReference type="ChEBI" id="CHEBI:57865"/>
        <dbReference type="ChEBI" id="CHEBI:60392"/>
        <dbReference type="ChEBI" id="CHEBI:61386"/>
        <dbReference type="ChEBI" id="CHEBI:61387"/>
        <dbReference type="EC" id="2.7.8.13"/>
    </reaction>
</comment>
<dbReference type="GO" id="GO:0005886">
    <property type="term" value="C:plasma membrane"/>
    <property type="evidence" value="ECO:0007669"/>
    <property type="project" value="UniProtKB-SubCell"/>
</dbReference>
<dbReference type="PANTHER" id="PTHR22926">
    <property type="entry name" value="PHOSPHO-N-ACETYLMURAMOYL-PENTAPEPTIDE-TRANSFERASE"/>
    <property type="match status" value="1"/>
</dbReference>
<comment type="caution">
    <text evidence="15">The sequence shown here is derived from an EMBL/GenBank/DDBJ whole genome shotgun (WGS) entry which is preliminary data.</text>
</comment>
<keyword evidence="5 12" id="KW-0812">Transmembrane</keyword>
<protein>
    <recommendedName>
        <fullName evidence="12 13">Phospho-N-acetylmuramoyl-pentapeptide-transferase</fullName>
        <ecNumber evidence="12 13">2.7.8.13</ecNumber>
    </recommendedName>
    <alternativeName>
        <fullName evidence="12">UDP-MurNAc-pentapeptide phosphotransferase</fullName>
    </alternativeName>
</protein>
<dbReference type="GO" id="GO:0046872">
    <property type="term" value="F:metal ion binding"/>
    <property type="evidence" value="ECO:0007669"/>
    <property type="project" value="UniProtKB-KW"/>
</dbReference>
<reference evidence="15 16" key="1">
    <citation type="submission" date="2018-06" db="EMBL/GenBank/DDBJ databases">
        <title>Genomic Encyclopedia of Archaeal and Bacterial Type Strains, Phase II (KMG-II): from individual species to whole genera.</title>
        <authorList>
            <person name="Goeker M."/>
        </authorList>
    </citation>
    <scope>NUCLEOTIDE SEQUENCE [LARGE SCALE GENOMIC DNA]</scope>
    <source>
        <strain evidence="15 16">DSM 23522</strain>
    </source>
</reference>
<comment type="pathway">
    <text evidence="12">Cell wall biogenesis; peptidoglycan biosynthesis.</text>
</comment>
<dbReference type="HAMAP" id="MF_00038">
    <property type="entry name" value="MraY"/>
    <property type="match status" value="1"/>
</dbReference>
<evidence type="ECO:0000313" key="16">
    <source>
        <dbReference type="Proteomes" id="UP000249696"/>
    </source>
</evidence>
<organism evidence="15 16">
    <name type="scientific">Arenibacter echinorum</name>
    <dbReference type="NCBI Taxonomy" id="440515"/>
    <lineage>
        <taxon>Bacteria</taxon>
        <taxon>Pseudomonadati</taxon>
        <taxon>Bacteroidota</taxon>
        <taxon>Flavobacteriia</taxon>
        <taxon>Flavobacteriales</taxon>
        <taxon>Flavobacteriaceae</taxon>
        <taxon>Arenibacter</taxon>
    </lineage>
</organism>
<dbReference type="AlphaFoldDB" id="A0A327RIK8"/>
<dbReference type="InterPro" id="IPR003524">
    <property type="entry name" value="PNAcMuramoyl-5peptid_Trfase"/>
</dbReference>
<dbReference type="GO" id="GO:0071555">
    <property type="term" value="P:cell wall organization"/>
    <property type="evidence" value="ECO:0007669"/>
    <property type="project" value="UniProtKB-KW"/>
</dbReference>
<keyword evidence="7 12" id="KW-0573">Peptidoglycan synthesis</keyword>
<gene>
    <name evidence="12" type="primary">mraY</name>
    <name evidence="15" type="ORF">LV92_00087</name>
</gene>
<dbReference type="Proteomes" id="UP000249696">
    <property type="component" value="Unassembled WGS sequence"/>
</dbReference>
<dbReference type="PROSITE" id="PS01347">
    <property type="entry name" value="MRAY_1"/>
    <property type="match status" value="1"/>
</dbReference>
<dbReference type="NCBIfam" id="TIGR00445">
    <property type="entry name" value="mraY"/>
    <property type="match status" value="1"/>
</dbReference>
<feature type="transmembrane region" description="Helical" evidence="12">
    <location>
        <begin position="20"/>
        <end position="43"/>
    </location>
</feature>
<evidence type="ECO:0000256" key="9">
    <source>
        <dbReference type="ARBA" id="ARBA00023136"/>
    </source>
</evidence>
<evidence type="ECO:0000256" key="14">
    <source>
        <dbReference type="PIRSR" id="PIRSR600715-1"/>
    </source>
</evidence>
<sequence length="407" mass="45591">MLYYLFEYLEKHYQLPGAGLFQFITFRAAMAVMLSLLLATVYGKRIINYLRHKQIGETVRDLGLEGQKQKAGTPTMGGLIIIMSTLIPVLLFARFLDNIYVILLIVTTVWMGIIGFVDDYIKIFKKDKEGLKGRFKVIGQVVLGLMVGATLYFHPDVTMKEHSRTEITQDYTVQQVPGKEIKSTMTTLPFIKNNELDYALFISWMGDGMEKYAWLVFIPIIIIIVTAVSNGANLTDGIDGLAAGTSAIIVFTLGIFTLVSGNIIFSDYLDIMFIPRVGELVVFIAAFVGALVGFLWYNAYPATVFMGDTGSLTIGGIIAVIAIIIRKELLIPVLCGIFFAESISVMLQVGYFKYTKKRFGEGKRIFLMAPLHHHYQKKGYHESKIVTRFWVVGILLAVITIVTLKVR</sequence>
<feature type="transmembrane region" description="Helical" evidence="12">
    <location>
        <begin position="304"/>
        <end position="325"/>
    </location>
</feature>
<evidence type="ECO:0000256" key="7">
    <source>
        <dbReference type="ARBA" id="ARBA00022984"/>
    </source>
</evidence>
<evidence type="ECO:0000313" key="15">
    <source>
        <dbReference type="EMBL" id="RAJ15394.1"/>
    </source>
</evidence>
<feature type="transmembrane region" description="Helical" evidence="12">
    <location>
        <begin position="99"/>
        <end position="117"/>
    </location>
</feature>
<evidence type="ECO:0000256" key="2">
    <source>
        <dbReference type="ARBA" id="ARBA00005583"/>
    </source>
</evidence>
<comment type="subcellular location">
    <subcellularLocation>
        <location evidence="12">Cell membrane</location>
        <topology evidence="12">Multi-pass membrane protein</topology>
    </subcellularLocation>
    <subcellularLocation>
        <location evidence="1">Membrane</location>
        <topology evidence="1">Multi-pass membrane protein</topology>
    </subcellularLocation>
</comment>
<dbReference type="GO" id="GO:0008963">
    <property type="term" value="F:phospho-N-acetylmuramoyl-pentapeptide-transferase activity"/>
    <property type="evidence" value="ECO:0007669"/>
    <property type="project" value="UniProtKB-UniRule"/>
</dbReference>
<keyword evidence="16" id="KW-1185">Reference proteome</keyword>
<feature type="transmembrane region" description="Helical" evidence="12">
    <location>
        <begin position="212"/>
        <end position="229"/>
    </location>
</feature>
<comment type="cofactor">
    <cofactor evidence="12 14">
        <name>Mg(2+)</name>
        <dbReference type="ChEBI" id="CHEBI:18420"/>
    </cofactor>
</comment>
<keyword evidence="3 12" id="KW-0132">Cell division</keyword>
<dbReference type="GO" id="GO:0051301">
    <property type="term" value="P:cell division"/>
    <property type="evidence" value="ECO:0007669"/>
    <property type="project" value="UniProtKB-KW"/>
</dbReference>
<feature type="binding site" evidence="14">
    <location>
        <position position="233"/>
    </location>
    <ligand>
        <name>Mg(2+)</name>
        <dbReference type="ChEBI" id="CHEBI:18420"/>
    </ligand>
</feature>
<comment type="similarity">
    <text evidence="2 12">Belongs to the glycosyltransferase 4 family. MraY subfamily.</text>
</comment>
<evidence type="ECO:0000256" key="12">
    <source>
        <dbReference type="HAMAP-Rule" id="MF_00038"/>
    </source>
</evidence>
<comment type="function">
    <text evidence="12">Catalyzes the initial step of the lipid cycle reactions in the biosynthesis of the cell wall peptidoglycan: transfers peptidoglycan precursor phospho-MurNAc-pentapeptide from UDP-MurNAc-pentapeptide onto the lipid carrier undecaprenyl phosphate, yielding undecaprenyl-pyrophosphoryl-MurNAc-pentapeptide, known as lipid I.</text>
</comment>
<dbReference type="InterPro" id="IPR000715">
    <property type="entry name" value="Glycosyl_transferase_4"/>
</dbReference>
<dbReference type="GO" id="GO:0008360">
    <property type="term" value="P:regulation of cell shape"/>
    <property type="evidence" value="ECO:0007669"/>
    <property type="project" value="UniProtKB-KW"/>
</dbReference>
<feature type="transmembrane region" description="Helical" evidence="12">
    <location>
        <begin position="241"/>
        <end position="265"/>
    </location>
</feature>
<feature type="transmembrane region" description="Helical" evidence="12">
    <location>
        <begin position="137"/>
        <end position="154"/>
    </location>
</feature>
<dbReference type="CDD" id="cd06852">
    <property type="entry name" value="GT_MraY"/>
    <property type="match status" value="1"/>
</dbReference>
<evidence type="ECO:0000256" key="4">
    <source>
        <dbReference type="ARBA" id="ARBA00022679"/>
    </source>
</evidence>
<dbReference type="OrthoDB" id="9805475at2"/>
<dbReference type="Pfam" id="PF10555">
    <property type="entry name" value="MraY_sig1"/>
    <property type="match status" value="1"/>
</dbReference>
<keyword evidence="10 12" id="KW-0131">Cell cycle</keyword>
<keyword evidence="12 14" id="KW-0479">Metal-binding</keyword>
<feature type="transmembrane region" description="Helical" evidence="12">
    <location>
        <begin position="331"/>
        <end position="354"/>
    </location>
</feature>